<dbReference type="InterPro" id="IPR002172">
    <property type="entry name" value="LDrepeatLR_classA_rpt"/>
</dbReference>
<dbReference type="PROSITE" id="PS01186">
    <property type="entry name" value="EGF_2"/>
    <property type="match status" value="2"/>
</dbReference>
<evidence type="ECO:0000256" key="10">
    <source>
        <dbReference type="ARBA" id="ARBA00023136"/>
    </source>
</evidence>
<accession>A0A8C5WMG9</accession>
<dbReference type="SMART" id="SM00135">
    <property type="entry name" value="LY"/>
    <property type="match status" value="5"/>
</dbReference>
<dbReference type="GO" id="GO:0043235">
    <property type="term" value="C:receptor complex"/>
    <property type="evidence" value="ECO:0007669"/>
    <property type="project" value="TreeGrafter"/>
</dbReference>
<dbReference type="PROSITE" id="PS50068">
    <property type="entry name" value="LDLRA_2"/>
    <property type="match status" value="4"/>
</dbReference>
<comment type="caution">
    <text evidence="14">Lacks conserved residue(s) required for the propagation of feature annotation.</text>
</comment>
<dbReference type="AlphaFoldDB" id="A0A8C5WMG9"/>
<keyword evidence="13" id="KW-0325">Glycoprotein</keyword>
<dbReference type="PROSITE" id="PS51120">
    <property type="entry name" value="LDLRB"/>
    <property type="match status" value="3"/>
</dbReference>
<feature type="domain" description="EGF-like" evidence="19">
    <location>
        <begin position="319"/>
        <end position="359"/>
    </location>
</feature>
<evidence type="ECO:0000256" key="15">
    <source>
        <dbReference type="PROSITE-ProRule" id="PRU00124"/>
    </source>
</evidence>
<keyword evidence="10 17" id="KW-0472">Membrane</keyword>
<evidence type="ECO:0000256" key="2">
    <source>
        <dbReference type="ARBA" id="ARBA00009939"/>
    </source>
</evidence>
<dbReference type="CDD" id="cd00112">
    <property type="entry name" value="LDLa"/>
    <property type="match status" value="4"/>
</dbReference>
<dbReference type="PRINTS" id="PR00261">
    <property type="entry name" value="LDLRECEPTOR"/>
</dbReference>
<feature type="repeat" description="LDL-receptor class B" evidence="16">
    <location>
        <begin position="406"/>
        <end position="448"/>
    </location>
</feature>
<reference evidence="20" key="1">
    <citation type="submission" date="2025-08" db="UniProtKB">
        <authorList>
            <consortium name="Ensembl"/>
        </authorList>
    </citation>
    <scope>IDENTIFICATION</scope>
</reference>
<evidence type="ECO:0000256" key="3">
    <source>
        <dbReference type="ARBA" id="ARBA00022475"/>
    </source>
</evidence>
<keyword evidence="3" id="KW-1003">Cell membrane</keyword>
<keyword evidence="7 18" id="KW-0732">Signal</keyword>
<feature type="chain" id="PRO_5034352862" description="EGF-like domain-containing protein" evidence="18">
    <location>
        <begin position="26"/>
        <end position="617"/>
    </location>
</feature>
<dbReference type="FunFam" id="4.10.400.10:FF:000005">
    <property type="entry name" value="low-density lipoprotein receptor-related protein 1B"/>
    <property type="match status" value="1"/>
</dbReference>
<dbReference type="SMART" id="SM00179">
    <property type="entry name" value="EGF_CA"/>
    <property type="match status" value="2"/>
</dbReference>
<dbReference type="InterPro" id="IPR011042">
    <property type="entry name" value="6-blade_b-propeller_TolB-like"/>
</dbReference>
<feature type="disulfide bond" evidence="15">
    <location>
        <begin position="195"/>
        <end position="207"/>
    </location>
</feature>
<evidence type="ECO:0000256" key="6">
    <source>
        <dbReference type="ARBA" id="ARBA00022692"/>
    </source>
</evidence>
<feature type="transmembrane region" description="Helical" evidence="17">
    <location>
        <begin position="254"/>
        <end position="276"/>
    </location>
</feature>
<evidence type="ECO:0000256" key="1">
    <source>
        <dbReference type="ARBA" id="ARBA00004251"/>
    </source>
</evidence>
<evidence type="ECO:0000313" key="20">
    <source>
        <dbReference type="Ensembl" id="ENSLLEP00000049320.1"/>
    </source>
</evidence>
<dbReference type="PANTHER" id="PTHR22722:SF14">
    <property type="entry name" value="MEGALIN, ISOFORM A"/>
    <property type="match status" value="1"/>
</dbReference>
<dbReference type="InterPro" id="IPR036055">
    <property type="entry name" value="LDL_receptor-like_sf"/>
</dbReference>
<evidence type="ECO:0000256" key="7">
    <source>
        <dbReference type="ARBA" id="ARBA00022729"/>
    </source>
</evidence>
<evidence type="ECO:0000256" key="17">
    <source>
        <dbReference type="SAM" id="Phobius"/>
    </source>
</evidence>
<reference evidence="20" key="2">
    <citation type="submission" date="2025-09" db="UniProtKB">
        <authorList>
            <consortium name="Ensembl"/>
        </authorList>
    </citation>
    <scope>IDENTIFICATION</scope>
</reference>
<keyword evidence="12" id="KW-0675">Receptor</keyword>
<dbReference type="GO" id="GO:0005509">
    <property type="term" value="F:calcium ion binding"/>
    <property type="evidence" value="ECO:0007669"/>
    <property type="project" value="InterPro"/>
</dbReference>
<dbReference type="InterPro" id="IPR000033">
    <property type="entry name" value="LDLR_classB_rpt"/>
</dbReference>
<feature type="disulfide bond" evidence="15">
    <location>
        <begin position="36"/>
        <end position="54"/>
    </location>
</feature>
<evidence type="ECO:0000256" key="5">
    <source>
        <dbReference type="ARBA" id="ARBA00022583"/>
    </source>
</evidence>
<dbReference type="InterPro" id="IPR026823">
    <property type="entry name" value="cEGF"/>
</dbReference>
<keyword evidence="9 17" id="KW-1133">Transmembrane helix</keyword>
<dbReference type="SUPFAM" id="SSF57196">
    <property type="entry name" value="EGF/Laminin"/>
    <property type="match status" value="2"/>
</dbReference>
<organism evidence="20 21">
    <name type="scientific">Leptobrachium leishanense</name>
    <name type="common">Leishan spiny toad</name>
    <dbReference type="NCBI Taxonomy" id="445787"/>
    <lineage>
        <taxon>Eukaryota</taxon>
        <taxon>Metazoa</taxon>
        <taxon>Chordata</taxon>
        <taxon>Craniata</taxon>
        <taxon>Vertebrata</taxon>
        <taxon>Euteleostomi</taxon>
        <taxon>Amphibia</taxon>
        <taxon>Batrachia</taxon>
        <taxon>Anura</taxon>
        <taxon>Pelobatoidea</taxon>
        <taxon>Megophryidae</taxon>
        <taxon>Leptobrachium</taxon>
    </lineage>
</organism>
<feature type="repeat" description="LDL-receptor class B" evidence="16">
    <location>
        <begin position="528"/>
        <end position="570"/>
    </location>
</feature>
<dbReference type="GeneTree" id="ENSGT00940000157232"/>
<dbReference type="PROSITE" id="PS50026">
    <property type="entry name" value="EGF_3"/>
    <property type="match status" value="1"/>
</dbReference>
<keyword evidence="11 15" id="KW-1015">Disulfide bond</keyword>
<name>A0A8C5WMG9_9ANUR</name>
<dbReference type="FunFam" id="2.10.25.10:FF:000072">
    <property type="entry name" value="Low-density lipoprotein receptor-related protein 1B"/>
    <property type="match status" value="1"/>
</dbReference>
<dbReference type="Gene3D" id="2.120.10.30">
    <property type="entry name" value="TolB, C-terminal domain"/>
    <property type="match status" value="1"/>
</dbReference>
<dbReference type="SUPFAM" id="SSF57424">
    <property type="entry name" value="LDL receptor-like module"/>
    <property type="match status" value="4"/>
</dbReference>
<proteinExistence type="inferred from homology"/>
<evidence type="ECO:0000256" key="13">
    <source>
        <dbReference type="ARBA" id="ARBA00023180"/>
    </source>
</evidence>
<dbReference type="Pfam" id="PF00058">
    <property type="entry name" value="Ldl_recept_b"/>
    <property type="match status" value="3"/>
</dbReference>
<keyword evidence="4 14" id="KW-0245">EGF-like domain</keyword>
<dbReference type="SMART" id="SM00192">
    <property type="entry name" value="LDLa"/>
    <property type="match status" value="4"/>
</dbReference>
<dbReference type="InterPro" id="IPR000152">
    <property type="entry name" value="EGF-type_Asp/Asn_hydroxyl_site"/>
</dbReference>
<feature type="disulfide bond" evidence="15">
    <location>
        <begin position="159"/>
        <end position="177"/>
    </location>
</feature>
<dbReference type="FunFam" id="4.10.400.10:FF:000001">
    <property type="entry name" value="Low-density lipoprotein receptor-related protein 1"/>
    <property type="match status" value="1"/>
</dbReference>
<dbReference type="GO" id="GO:0016324">
    <property type="term" value="C:apical plasma membrane"/>
    <property type="evidence" value="ECO:0007669"/>
    <property type="project" value="TreeGrafter"/>
</dbReference>
<dbReference type="GO" id="GO:0006898">
    <property type="term" value="P:receptor-mediated endocytosis"/>
    <property type="evidence" value="ECO:0007669"/>
    <property type="project" value="TreeGrafter"/>
</dbReference>
<evidence type="ECO:0000256" key="4">
    <source>
        <dbReference type="ARBA" id="ARBA00022536"/>
    </source>
</evidence>
<keyword evidence="8" id="KW-0677">Repeat</keyword>
<keyword evidence="5" id="KW-0254">Endocytosis</keyword>
<comment type="similarity">
    <text evidence="2">Belongs to the LDLR family.</text>
</comment>
<protein>
    <recommendedName>
        <fullName evidence="19">EGF-like domain-containing protein</fullName>
    </recommendedName>
</protein>
<dbReference type="CDD" id="cd00054">
    <property type="entry name" value="EGF_CA"/>
    <property type="match status" value="1"/>
</dbReference>
<dbReference type="Pfam" id="PF00057">
    <property type="entry name" value="Ldl_recept_a"/>
    <property type="match status" value="4"/>
</dbReference>
<dbReference type="SUPFAM" id="SSF63825">
    <property type="entry name" value="YWTD domain"/>
    <property type="match status" value="1"/>
</dbReference>
<evidence type="ECO:0000256" key="8">
    <source>
        <dbReference type="ARBA" id="ARBA00022737"/>
    </source>
</evidence>
<dbReference type="InterPro" id="IPR000742">
    <property type="entry name" value="EGF"/>
</dbReference>
<dbReference type="PANTHER" id="PTHR22722">
    <property type="entry name" value="LOW-DENSITY LIPOPROTEIN RECEPTOR-RELATED PROTEIN 2-RELATED"/>
    <property type="match status" value="1"/>
</dbReference>
<keyword evidence="21" id="KW-1185">Reference proteome</keyword>
<dbReference type="Gene3D" id="2.10.25.10">
    <property type="entry name" value="Laminin"/>
    <property type="match status" value="2"/>
</dbReference>
<sequence>AHSEGQKLYQSLVVILFSFFNPVSYVRTCSSSQFRCDDARCIPRTWVCDGDNDCGDMSDEDQRHNCGLPSTHSSHPIADRWGCFITLAEFSSLIFCILTNIFLLANRSCAPTEFTCINNRPPDRRCIPQSWVCDGDSDCSDAYDEHQNCTRASCAQFTCQNGRCIPKVYVCDGDNDCEDESDELDHMCTTPEATCPPNYFKCDNGHCIEAVKVCNRIDECSDNSDEKGCGMWNVSEISHYCIQFNSMIKATIQVYSFISCPVFSSLISVFLFYYFLGINECNDPSVSGCDHNCTDTQTSFYCSCRPGFRLMSDKRTCDDIDECAESPSVCSQICENTVGSYLCKCAPGYIREPDGKRCRQNSNIEPSLIFSNRYYIRNLTVNGLSYSMILQGLSNVVSLDFDRVDSRLYWIDVGRRVIERMFLNGTNKETIISHDVLSGEGLAVDWVGRKIYWVDAYKDCLNVAELDGRFRKKLLEHCVDVNNTYVYWTDWGDNPYIGRVGMDGKNKTAIITTKLEWPNGVTIDYTNDKLYWADAHLNYIEFSDLEGRHRHAVYSGNLPHPYAITVFEDFVYWTDWNTRTVEKGNKYDGSGRTMLANTTHRPFDIHVYHPYRQPIRK</sequence>
<evidence type="ECO:0000313" key="21">
    <source>
        <dbReference type="Proteomes" id="UP000694569"/>
    </source>
</evidence>
<dbReference type="GO" id="GO:0042562">
    <property type="term" value="F:hormone binding"/>
    <property type="evidence" value="ECO:0007669"/>
    <property type="project" value="TreeGrafter"/>
</dbReference>
<dbReference type="Proteomes" id="UP000694569">
    <property type="component" value="Unplaced"/>
</dbReference>
<evidence type="ECO:0000256" key="14">
    <source>
        <dbReference type="PROSITE-ProRule" id="PRU00076"/>
    </source>
</evidence>
<dbReference type="Ensembl" id="ENSLLET00000051240.1">
    <property type="protein sequence ID" value="ENSLLEP00000049320.1"/>
    <property type="gene ID" value="ENSLLEG00000031028.1"/>
</dbReference>
<feature type="disulfide bond" evidence="15">
    <location>
        <begin position="29"/>
        <end position="41"/>
    </location>
</feature>
<dbReference type="SMART" id="SM00181">
    <property type="entry name" value="EGF"/>
    <property type="match status" value="2"/>
</dbReference>
<feature type="disulfide bond" evidence="15">
    <location>
        <begin position="214"/>
        <end position="229"/>
    </location>
</feature>
<feature type="transmembrane region" description="Helical" evidence="17">
    <location>
        <begin position="84"/>
        <end position="105"/>
    </location>
</feature>
<dbReference type="PROSITE" id="PS01209">
    <property type="entry name" value="LDLRA_1"/>
    <property type="match status" value="3"/>
</dbReference>
<evidence type="ECO:0000256" key="9">
    <source>
        <dbReference type="ARBA" id="ARBA00022989"/>
    </source>
</evidence>
<comment type="subcellular location">
    <subcellularLocation>
        <location evidence="1">Cell membrane</location>
        <topology evidence="1">Single-pass type I membrane protein</topology>
    </subcellularLocation>
</comment>
<dbReference type="InterPro" id="IPR051221">
    <property type="entry name" value="LDLR-related"/>
</dbReference>
<dbReference type="Pfam" id="PF12662">
    <property type="entry name" value="cEGF"/>
    <property type="match status" value="1"/>
</dbReference>
<dbReference type="InterPro" id="IPR018097">
    <property type="entry name" value="EGF_Ca-bd_CS"/>
</dbReference>
<dbReference type="PROSITE" id="PS00010">
    <property type="entry name" value="ASX_HYDROXYL"/>
    <property type="match status" value="1"/>
</dbReference>
<evidence type="ECO:0000256" key="12">
    <source>
        <dbReference type="ARBA" id="ARBA00023170"/>
    </source>
</evidence>
<dbReference type="PROSITE" id="PS01187">
    <property type="entry name" value="EGF_CA"/>
    <property type="match status" value="1"/>
</dbReference>
<dbReference type="FunFam" id="2.10.25.10:FF:000010">
    <property type="entry name" value="Pro-epidermal growth factor"/>
    <property type="match status" value="1"/>
</dbReference>
<evidence type="ECO:0000256" key="16">
    <source>
        <dbReference type="PROSITE-ProRule" id="PRU00461"/>
    </source>
</evidence>
<evidence type="ECO:0000256" key="18">
    <source>
        <dbReference type="SAM" id="SignalP"/>
    </source>
</evidence>
<feature type="disulfide bond" evidence="15">
    <location>
        <begin position="202"/>
        <end position="220"/>
    </location>
</feature>
<feature type="signal peptide" evidence="18">
    <location>
        <begin position="1"/>
        <end position="25"/>
    </location>
</feature>
<evidence type="ECO:0000256" key="11">
    <source>
        <dbReference type="ARBA" id="ARBA00023157"/>
    </source>
</evidence>
<feature type="repeat" description="LDL-receptor class B" evidence="16">
    <location>
        <begin position="484"/>
        <end position="527"/>
    </location>
</feature>
<dbReference type="FunFam" id="4.10.400.10:FF:000121">
    <property type="entry name" value="low-density lipoprotein receptor-related protein 2"/>
    <property type="match status" value="1"/>
</dbReference>
<dbReference type="InterPro" id="IPR001881">
    <property type="entry name" value="EGF-like_Ca-bd_dom"/>
</dbReference>
<dbReference type="InterPro" id="IPR023415">
    <property type="entry name" value="LDLR_class-A_CS"/>
</dbReference>
<dbReference type="Gene3D" id="4.10.400.10">
    <property type="entry name" value="Low-density Lipoprotein Receptor"/>
    <property type="match status" value="4"/>
</dbReference>
<keyword evidence="6 17" id="KW-0812">Transmembrane</keyword>
<evidence type="ECO:0000259" key="19">
    <source>
        <dbReference type="PROSITE" id="PS50026"/>
    </source>
</evidence>
<dbReference type="FunFam" id="2.120.10.30:FF:000008">
    <property type="entry name" value="Low-density lipoprotein receptor-related protein 4"/>
    <property type="match status" value="1"/>
</dbReference>